<keyword evidence="4" id="KW-1185">Reference proteome</keyword>
<comment type="caution">
    <text evidence="3">The sequence shown here is derived from an EMBL/GenBank/DDBJ whole genome shotgun (WGS) entry which is preliminary data.</text>
</comment>
<dbReference type="EMBL" id="LSMT01000399">
    <property type="protein sequence ID" value="PFX18648.1"/>
    <property type="molecule type" value="Genomic_DNA"/>
</dbReference>
<evidence type="ECO:0000313" key="3">
    <source>
        <dbReference type="EMBL" id="PFX18648.1"/>
    </source>
</evidence>
<evidence type="ECO:0000256" key="2">
    <source>
        <dbReference type="SAM" id="MobiDB-lite"/>
    </source>
</evidence>
<evidence type="ECO:0000256" key="1">
    <source>
        <dbReference type="SAM" id="Coils"/>
    </source>
</evidence>
<dbReference type="Proteomes" id="UP000225706">
    <property type="component" value="Unassembled WGS sequence"/>
</dbReference>
<gene>
    <name evidence="3" type="ORF">AWC38_SpisGene16961</name>
</gene>
<feature type="region of interest" description="Disordered" evidence="2">
    <location>
        <begin position="130"/>
        <end position="157"/>
    </location>
</feature>
<dbReference type="AlphaFoldDB" id="A0A2B4RQQ2"/>
<evidence type="ECO:0000313" key="4">
    <source>
        <dbReference type="Proteomes" id="UP000225706"/>
    </source>
</evidence>
<sequence length="402" mass="45638">METRERGEIQEQWLTAKRAEHLSSIFSFLILLSEHEGFTGEFWLAVFVWTEGSKFSPDEGISSKVESTTVHCLFLEAGCTWEGKLKESESHVGSCSLASIQRGEQKECESDETLSNKTDDKRESLLSDSVVEDSHTQRPMPANCQEAQNHPPTRETAACPEFGNYSLTRGTGDCHEGGISVCRADRPGDFKEERARRIETRRSCNERGSADVMEKGQINANLPRQVNFLLSGNMAGQNKNSTKNSLELKEEMNPSLNDTITRNTASPRISAPNVSDQHEQRLIDLENQVAYLTHCFSNRYQVTNDIAIVIQHLVSENDQLKNTVRDINNRVNQIQVHLNSHQANFNTLRNERSNQREELVRIQERIRRLEEHANAQETMLRNVSDSIRGLATLTRSRDIENL</sequence>
<protein>
    <submittedName>
        <fullName evidence="3">Uncharacterized protein</fullName>
    </submittedName>
</protein>
<dbReference type="STRING" id="50429.A0A2B4RQQ2"/>
<dbReference type="OrthoDB" id="6499288at2759"/>
<name>A0A2B4RQQ2_STYPI</name>
<proteinExistence type="predicted"/>
<reference evidence="4" key="1">
    <citation type="journal article" date="2017" name="bioRxiv">
        <title>Comparative analysis of the genomes of Stylophora pistillata and Acropora digitifera provides evidence for extensive differences between species of corals.</title>
        <authorList>
            <person name="Voolstra C.R."/>
            <person name="Li Y."/>
            <person name="Liew Y.J."/>
            <person name="Baumgarten S."/>
            <person name="Zoccola D."/>
            <person name="Flot J.-F."/>
            <person name="Tambutte S."/>
            <person name="Allemand D."/>
            <person name="Aranda M."/>
        </authorList>
    </citation>
    <scope>NUCLEOTIDE SEQUENCE [LARGE SCALE GENOMIC DNA]</scope>
</reference>
<feature type="coiled-coil region" evidence="1">
    <location>
        <begin position="310"/>
        <end position="379"/>
    </location>
</feature>
<accession>A0A2B4RQQ2</accession>
<keyword evidence="1" id="KW-0175">Coiled coil</keyword>
<organism evidence="3 4">
    <name type="scientific">Stylophora pistillata</name>
    <name type="common">Smooth cauliflower coral</name>
    <dbReference type="NCBI Taxonomy" id="50429"/>
    <lineage>
        <taxon>Eukaryota</taxon>
        <taxon>Metazoa</taxon>
        <taxon>Cnidaria</taxon>
        <taxon>Anthozoa</taxon>
        <taxon>Hexacorallia</taxon>
        <taxon>Scleractinia</taxon>
        <taxon>Astrocoeniina</taxon>
        <taxon>Pocilloporidae</taxon>
        <taxon>Stylophora</taxon>
    </lineage>
</organism>